<dbReference type="OrthoDB" id="277398at2759"/>
<dbReference type="EMBL" id="BEYU01000126">
    <property type="protein sequence ID" value="GBG32661.1"/>
    <property type="molecule type" value="Genomic_DNA"/>
</dbReference>
<evidence type="ECO:0000256" key="3">
    <source>
        <dbReference type="ARBA" id="ARBA00013252"/>
    </source>
</evidence>
<protein>
    <recommendedName>
        <fullName evidence="3">4a-hydroxytetrahydrobiopterin dehydratase</fullName>
        <ecNumber evidence="3">4.2.1.96</ecNumber>
    </recommendedName>
    <alternativeName>
        <fullName evidence="5">4-alpha-hydroxy-tetrahydropterin dehydratase</fullName>
    </alternativeName>
</protein>
<keyword evidence="4" id="KW-0456">Lyase</keyword>
<comment type="catalytic activity">
    <reaction evidence="1">
        <text>(4aS,6R)-4a-hydroxy-L-erythro-5,6,7,8-tetrahydrobiopterin = (6R)-L-erythro-6,7-dihydrobiopterin + H2O</text>
        <dbReference type="Rhea" id="RHEA:11920"/>
        <dbReference type="ChEBI" id="CHEBI:15377"/>
        <dbReference type="ChEBI" id="CHEBI:15642"/>
        <dbReference type="ChEBI" id="CHEBI:43120"/>
        <dbReference type="EC" id="4.2.1.96"/>
    </reaction>
</comment>
<organism evidence="7 8">
    <name type="scientific">Hondaea fermentalgiana</name>
    <dbReference type="NCBI Taxonomy" id="2315210"/>
    <lineage>
        <taxon>Eukaryota</taxon>
        <taxon>Sar</taxon>
        <taxon>Stramenopiles</taxon>
        <taxon>Bigyra</taxon>
        <taxon>Labyrinthulomycetes</taxon>
        <taxon>Thraustochytrida</taxon>
        <taxon>Thraustochytriidae</taxon>
        <taxon>Hondaea</taxon>
    </lineage>
</organism>
<dbReference type="InParanoid" id="A0A2R5GW69"/>
<dbReference type="Gene3D" id="3.30.1360.20">
    <property type="entry name" value="Transcriptional coactivator/pterin dehydratase"/>
    <property type="match status" value="1"/>
</dbReference>
<evidence type="ECO:0000256" key="2">
    <source>
        <dbReference type="ARBA" id="ARBA00006472"/>
    </source>
</evidence>
<evidence type="ECO:0000256" key="6">
    <source>
        <dbReference type="SAM" id="MobiDB-lite"/>
    </source>
</evidence>
<proteinExistence type="inferred from homology"/>
<dbReference type="FunCoup" id="A0A2R5GW69">
    <property type="interactions" value="4"/>
</dbReference>
<dbReference type="EC" id="4.2.1.96" evidence="3"/>
<evidence type="ECO:0000256" key="1">
    <source>
        <dbReference type="ARBA" id="ARBA00001554"/>
    </source>
</evidence>
<evidence type="ECO:0000256" key="5">
    <source>
        <dbReference type="ARBA" id="ARBA00030497"/>
    </source>
</evidence>
<evidence type="ECO:0000313" key="7">
    <source>
        <dbReference type="EMBL" id="GBG32661.1"/>
    </source>
</evidence>
<accession>A0A2R5GW69</accession>
<evidence type="ECO:0000313" key="8">
    <source>
        <dbReference type="Proteomes" id="UP000241890"/>
    </source>
</evidence>
<dbReference type="Proteomes" id="UP000241890">
    <property type="component" value="Unassembled WGS sequence"/>
</dbReference>
<dbReference type="InterPro" id="IPR036428">
    <property type="entry name" value="PCD_sf"/>
</dbReference>
<comment type="similarity">
    <text evidence="2">Belongs to the pterin-4-alpha-carbinolamine dehydratase family.</text>
</comment>
<dbReference type="Pfam" id="PF01329">
    <property type="entry name" value="Pterin_4a"/>
    <property type="match status" value="1"/>
</dbReference>
<dbReference type="InterPro" id="IPR001533">
    <property type="entry name" value="Pterin_deHydtase"/>
</dbReference>
<dbReference type="AlphaFoldDB" id="A0A2R5GW69"/>
<dbReference type="SUPFAM" id="SSF55248">
    <property type="entry name" value="PCD-like"/>
    <property type="match status" value="1"/>
</dbReference>
<keyword evidence="8" id="KW-1185">Reference proteome</keyword>
<dbReference type="GO" id="GO:0008124">
    <property type="term" value="F:4-alpha-hydroxytetrahydrobiopterin dehydratase activity"/>
    <property type="evidence" value="ECO:0007669"/>
    <property type="project" value="UniProtKB-EC"/>
</dbReference>
<dbReference type="PANTHER" id="PTHR12599">
    <property type="entry name" value="PTERIN-4-ALPHA-CARBINOLAMINE DEHYDRATASE"/>
    <property type="match status" value="1"/>
</dbReference>
<dbReference type="PANTHER" id="PTHR12599:SF0">
    <property type="entry name" value="PTERIN-4-ALPHA-CARBINOLAMINE DEHYDRATASE"/>
    <property type="match status" value="1"/>
</dbReference>
<name>A0A2R5GW69_9STRA</name>
<comment type="caution">
    <text evidence="7">The sequence shown here is derived from an EMBL/GenBank/DDBJ whole genome shotgun (WGS) entry which is preliminary data.</text>
</comment>
<reference evidence="7 8" key="1">
    <citation type="submission" date="2017-12" db="EMBL/GenBank/DDBJ databases">
        <title>Sequencing, de novo assembly and annotation of complete genome of a new Thraustochytrid species, strain FCC1311.</title>
        <authorList>
            <person name="Sedici K."/>
            <person name="Godart F."/>
            <person name="Aiese Cigliano R."/>
            <person name="Sanseverino W."/>
            <person name="Barakat M."/>
            <person name="Ortet P."/>
            <person name="Marechal E."/>
            <person name="Cagnac O."/>
            <person name="Amato A."/>
        </authorList>
    </citation>
    <scope>NUCLEOTIDE SEQUENCE [LARGE SCALE GENOMIC DNA]</scope>
</reference>
<dbReference type="GO" id="GO:0006729">
    <property type="term" value="P:tetrahydrobiopterin biosynthetic process"/>
    <property type="evidence" value="ECO:0007669"/>
    <property type="project" value="InterPro"/>
</dbReference>
<gene>
    <name evidence="7" type="ORF">FCC1311_088862</name>
</gene>
<evidence type="ECO:0000256" key="4">
    <source>
        <dbReference type="ARBA" id="ARBA00023239"/>
    </source>
</evidence>
<feature type="compositionally biased region" description="Low complexity" evidence="6">
    <location>
        <begin position="9"/>
        <end position="32"/>
    </location>
</feature>
<sequence length="164" mass="17609">MVETSTPGATESAATTTRAASANASEASQSASEQKRRKCSGTPLEEKEVAQGLETLCPSWKVVGGNLSMEKSFVAKNFVKAMAWINAAAEAAEELNHHPDFHLTSYRNVKVVLQTHSAQALTAVDLELAQKLDAIPTEYSPKFLRENPHVRVVSAAVETADEVA</sequence>
<dbReference type="CDD" id="cd00488">
    <property type="entry name" value="PCD_DCoH"/>
    <property type="match status" value="1"/>
</dbReference>
<feature type="region of interest" description="Disordered" evidence="6">
    <location>
        <begin position="1"/>
        <end position="43"/>
    </location>
</feature>